<dbReference type="SUPFAM" id="SSF103473">
    <property type="entry name" value="MFS general substrate transporter"/>
    <property type="match status" value="1"/>
</dbReference>
<keyword evidence="8" id="KW-1185">Reference proteome</keyword>
<dbReference type="RefSeq" id="WP_390292818.1">
    <property type="nucleotide sequence ID" value="NZ_JBHUDO010000001.1"/>
</dbReference>
<dbReference type="PANTHER" id="PTHR43124">
    <property type="entry name" value="PURINE EFFLUX PUMP PBUE"/>
    <property type="match status" value="1"/>
</dbReference>
<evidence type="ECO:0000256" key="6">
    <source>
        <dbReference type="SAM" id="Phobius"/>
    </source>
</evidence>
<dbReference type="InterPro" id="IPR050189">
    <property type="entry name" value="MFS_Efflux_Transporters"/>
</dbReference>
<organism evidence="7 8">
    <name type="scientific">Haloarchaeobius litoreus</name>
    <dbReference type="NCBI Taxonomy" id="755306"/>
    <lineage>
        <taxon>Archaea</taxon>
        <taxon>Methanobacteriati</taxon>
        <taxon>Methanobacteriota</taxon>
        <taxon>Stenosarchaea group</taxon>
        <taxon>Halobacteria</taxon>
        <taxon>Halobacteriales</taxon>
        <taxon>Halorubellaceae</taxon>
        <taxon>Haloarchaeobius</taxon>
    </lineage>
</organism>
<gene>
    <name evidence="7" type="ORF">ACFSBL_02600</name>
</gene>
<dbReference type="AlphaFoldDB" id="A0ABD6DGR3"/>
<comment type="subcellular location">
    <subcellularLocation>
        <location evidence="1">Cell membrane</location>
        <topology evidence="1">Multi-pass membrane protein</topology>
    </subcellularLocation>
</comment>
<proteinExistence type="predicted"/>
<keyword evidence="5 6" id="KW-0472">Membrane</keyword>
<dbReference type="Gene3D" id="1.20.1250.20">
    <property type="entry name" value="MFS general substrate transporter like domains"/>
    <property type="match status" value="1"/>
</dbReference>
<comment type="caution">
    <text evidence="7">The sequence shown here is derived from an EMBL/GenBank/DDBJ whole genome shotgun (WGS) entry which is preliminary data.</text>
</comment>
<reference evidence="7 8" key="1">
    <citation type="journal article" date="2019" name="Int. J. Syst. Evol. Microbiol.">
        <title>The Global Catalogue of Microorganisms (GCM) 10K type strain sequencing project: providing services to taxonomists for standard genome sequencing and annotation.</title>
        <authorList>
            <consortium name="The Broad Institute Genomics Platform"/>
            <consortium name="The Broad Institute Genome Sequencing Center for Infectious Disease"/>
            <person name="Wu L."/>
            <person name="Ma J."/>
        </authorList>
    </citation>
    <scope>NUCLEOTIDE SEQUENCE [LARGE SCALE GENOMIC DNA]</scope>
    <source>
        <strain evidence="7 8">CGMCC 1.10390</strain>
    </source>
</reference>
<dbReference type="Proteomes" id="UP001597034">
    <property type="component" value="Unassembled WGS sequence"/>
</dbReference>
<dbReference type="EMBL" id="JBHUDO010000001">
    <property type="protein sequence ID" value="MFD1644562.1"/>
    <property type="molecule type" value="Genomic_DNA"/>
</dbReference>
<feature type="transmembrane region" description="Helical" evidence="6">
    <location>
        <begin position="92"/>
        <end position="114"/>
    </location>
</feature>
<feature type="transmembrane region" description="Helical" evidence="6">
    <location>
        <begin position="180"/>
        <end position="198"/>
    </location>
</feature>
<dbReference type="InterPro" id="IPR036259">
    <property type="entry name" value="MFS_trans_sf"/>
</dbReference>
<dbReference type="InterPro" id="IPR011701">
    <property type="entry name" value="MFS"/>
</dbReference>
<feature type="transmembrane region" description="Helical" evidence="6">
    <location>
        <begin position="61"/>
        <end position="80"/>
    </location>
</feature>
<accession>A0ABD6DGR3</accession>
<dbReference type="GO" id="GO:0005886">
    <property type="term" value="C:plasma membrane"/>
    <property type="evidence" value="ECO:0007669"/>
    <property type="project" value="UniProtKB-SubCell"/>
</dbReference>
<feature type="transmembrane region" description="Helical" evidence="6">
    <location>
        <begin position="219"/>
        <end position="244"/>
    </location>
</feature>
<dbReference type="Pfam" id="PF07690">
    <property type="entry name" value="MFS_1"/>
    <property type="match status" value="1"/>
</dbReference>
<sequence>MSDASTGETAADATAPATLHGGLPRRAILVLGTGLFGLGLTVGGYGAVVPVLVAGGVPADVAGAGTSAFLLGQAVAVLPADRLTRRYAPRSVAALGLLLAAVGAALLASTTVAAVLASRALVGLGQGVAFVAAMTHVGRLTTGDDTATAQGLLGAGFTLGFAVGLAAGPDAIARFGTLEPAVASAVVVAVGGAGALALGRATSSWGVPSVGSYLRALRAPVAATLALGNAATFGFLVVAGTWYADLLADAAV</sequence>
<keyword evidence="4 6" id="KW-1133">Transmembrane helix</keyword>
<dbReference type="PANTHER" id="PTHR43124:SF3">
    <property type="entry name" value="CHLORAMPHENICOL EFFLUX PUMP RV0191"/>
    <property type="match status" value="1"/>
</dbReference>
<keyword evidence="2" id="KW-1003">Cell membrane</keyword>
<evidence type="ECO:0000256" key="3">
    <source>
        <dbReference type="ARBA" id="ARBA00022692"/>
    </source>
</evidence>
<evidence type="ECO:0000256" key="4">
    <source>
        <dbReference type="ARBA" id="ARBA00022989"/>
    </source>
</evidence>
<feature type="non-terminal residue" evidence="7">
    <location>
        <position position="252"/>
    </location>
</feature>
<name>A0ABD6DGR3_9EURY</name>
<keyword evidence="3 6" id="KW-0812">Transmembrane</keyword>
<feature type="transmembrane region" description="Helical" evidence="6">
    <location>
        <begin position="149"/>
        <end position="168"/>
    </location>
</feature>
<evidence type="ECO:0000313" key="7">
    <source>
        <dbReference type="EMBL" id="MFD1644562.1"/>
    </source>
</evidence>
<evidence type="ECO:0000313" key="8">
    <source>
        <dbReference type="Proteomes" id="UP001597034"/>
    </source>
</evidence>
<evidence type="ECO:0000256" key="5">
    <source>
        <dbReference type="ARBA" id="ARBA00023136"/>
    </source>
</evidence>
<evidence type="ECO:0000256" key="2">
    <source>
        <dbReference type="ARBA" id="ARBA00022475"/>
    </source>
</evidence>
<protein>
    <submittedName>
        <fullName evidence="7">MFS transporter</fullName>
    </submittedName>
</protein>
<evidence type="ECO:0000256" key="1">
    <source>
        <dbReference type="ARBA" id="ARBA00004651"/>
    </source>
</evidence>
<feature type="transmembrane region" description="Helical" evidence="6">
    <location>
        <begin position="28"/>
        <end position="55"/>
    </location>
</feature>